<keyword evidence="6" id="KW-1185">Reference proteome</keyword>
<dbReference type="Proteomes" id="UP000199532">
    <property type="component" value="Unassembled WGS sequence"/>
</dbReference>
<reference evidence="5 6" key="1">
    <citation type="submission" date="2016-10" db="EMBL/GenBank/DDBJ databases">
        <authorList>
            <person name="de Groot N.N."/>
        </authorList>
    </citation>
    <scope>NUCLEOTIDE SEQUENCE [LARGE SCALE GENOMIC DNA]</scope>
    <source>
        <strain evidence="5 6">DSM 19938</strain>
    </source>
</reference>
<dbReference type="AlphaFoldDB" id="A0A1H6Y5T6"/>
<keyword evidence="4" id="KW-0472">Membrane</keyword>
<protein>
    <submittedName>
        <fullName evidence="5">Beta-carotene 3-hydroxylase</fullName>
    </submittedName>
</protein>
<evidence type="ECO:0000313" key="6">
    <source>
        <dbReference type="Proteomes" id="UP000199532"/>
    </source>
</evidence>
<gene>
    <name evidence="5" type="ORF">SAMN04487995_4188</name>
</gene>
<name>A0A1H6Y5T6_9BACT</name>
<dbReference type="PANTHER" id="PTHR31899:SF9">
    <property type="entry name" value="BETA-CAROTENE 3-HYDROXYLASE 1, CHLOROPLASTIC"/>
    <property type="match status" value="1"/>
</dbReference>
<evidence type="ECO:0000256" key="4">
    <source>
        <dbReference type="SAM" id="Phobius"/>
    </source>
</evidence>
<keyword evidence="4" id="KW-0812">Transmembrane</keyword>
<dbReference type="RefSeq" id="WP_177197083.1">
    <property type="nucleotide sequence ID" value="NZ_FNXY01000006.1"/>
</dbReference>
<comment type="similarity">
    <text evidence="1">Belongs to the sterol desaturase family.</text>
</comment>
<sequence length="168" mass="19881">MSPVLINISIVVATFIGMECVAWLAHKYLMHGLFWFLHHDHHQRDDGDFFEKNDFFFLIFATPGILCLFIGLQNDFNALFWIGTGITLYGMTYFLVHDIFIHQRFKIFRNTESFYLKAIRKAHKVHHKHLGKRDGECFGMLWVSFKYFREAKASLDKQKPVTKTQFRA</sequence>
<keyword evidence="2" id="KW-0125">Carotenoid biosynthesis</keyword>
<feature type="transmembrane region" description="Helical" evidence="4">
    <location>
        <begin position="55"/>
        <end position="72"/>
    </location>
</feature>
<dbReference type="GO" id="GO:0016119">
    <property type="term" value="P:carotene metabolic process"/>
    <property type="evidence" value="ECO:0007669"/>
    <property type="project" value="TreeGrafter"/>
</dbReference>
<evidence type="ECO:0000313" key="5">
    <source>
        <dbReference type="EMBL" id="SEJ32145.1"/>
    </source>
</evidence>
<keyword evidence="3" id="KW-0560">Oxidoreductase</keyword>
<evidence type="ECO:0000256" key="3">
    <source>
        <dbReference type="ARBA" id="ARBA00023002"/>
    </source>
</evidence>
<organism evidence="5 6">
    <name type="scientific">Dyadobacter koreensis</name>
    <dbReference type="NCBI Taxonomy" id="408657"/>
    <lineage>
        <taxon>Bacteria</taxon>
        <taxon>Pseudomonadati</taxon>
        <taxon>Bacteroidota</taxon>
        <taxon>Cytophagia</taxon>
        <taxon>Cytophagales</taxon>
        <taxon>Spirosomataceae</taxon>
        <taxon>Dyadobacter</taxon>
    </lineage>
</organism>
<dbReference type="GO" id="GO:0010291">
    <property type="term" value="F:beta-carotene 3-hydroxylase activity"/>
    <property type="evidence" value="ECO:0007669"/>
    <property type="project" value="TreeGrafter"/>
</dbReference>
<dbReference type="PANTHER" id="PTHR31899">
    <property type="entry name" value="BETA-CAROTENE 3-HYDROXYLASE 1, CHLOROPLASTIC"/>
    <property type="match status" value="1"/>
</dbReference>
<accession>A0A1H6Y5T6</accession>
<dbReference type="STRING" id="408657.SAMN04487995_4188"/>
<dbReference type="GO" id="GO:0016123">
    <property type="term" value="P:xanthophyll biosynthetic process"/>
    <property type="evidence" value="ECO:0007669"/>
    <property type="project" value="TreeGrafter"/>
</dbReference>
<feature type="transmembrane region" description="Helical" evidence="4">
    <location>
        <begin position="78"/>
        <end position="96"/>
    </location>
</feature>
<evidence type="ECO:0000256" key="1">
    <source>
        <dbReference type="ARBA" id="ARBA00009324"/>
    </source>
</evidence>
<feature type="transmembrane region" description="Helical" evidence="4">
    <location>
        <begin position="6"/>
        <end position="25"/>
    </location>
</feature>
<proteinExistence type="inferred from homology"/>
<evidence type="ECO:0000256" key="2">
    <source>
        <dbReference type="ARBA" id="ARBA00022746"/>
    </source>
</evidence>
<dbReference type="EMBL" id="FNXY01000006">
    <property type="protein sequence ID" value="SEJ32145.1"/>
    <property type="molecule type" value="Genomic_DNA"/>
</dbReference>
<keyword evidence="4" id="KW-1133">Transmembrane helix</keyword>
<dbReference type="InterPro" id="IPR045019">
    <property type="entry name" value="BETA-OHASE-like"/>
</dbReference>